<evidence type="ECO:0000256" key="2">
    <source>
        <dbReference type="ARBA" id="ARBA00022748"/>
    </source>
</evidence>
<dbReference type="EMBL" id="JAFMYV010000008">
    <property type="protein sequence ID" value="MBO0938082.1"/>
    <property type="molecule type" value="Genomic_DNA"/>
</dbReference>
<feature type="signal peptide" evidence="5">
    <location>
        <begin position="1"/>
        <end position="22"/>
    </location>
</feature>
<accession>A0A939GFA6</accession>
<dbReference type="PROSITE" id="PS00194">
    <property type="entry name" value="THIOREDOXIN_1"/>
    <property type="match status" value="1"/>
</dbReference>
<protein>
    <submittedName>
        <fullName evidence="7">AhpC/TSA family protein</fullName>
    </submittedName>
</protein>
<dbReference type="GO" id="GO:0030313">
    <property type="term" value="C:cell envelope"/>
    <property type="evidence" value="ECO:0007669"/>
    <property type="project" value="UniProtKB-SubCell"/>
</dbReference>
<dbReference type="GO" id="GO:0016491">
    <property type="term" value="F:oxidoreductase activity"/>
    <property type="evidence" value="ECO:0007669"/>
    <property type="project" value="InterPro"/>
</dbReference>
<dbReference type="AlphaFoldDB" id="A0A939GFA6"/>
<dbReference type="CDD" id="cd02966">
    <property type="entry name" value="TlpA_like_family"/>
    <property type="match status" value="1"/>
</dbReference>
<proteinExistence type="predicted"/>
<dbReference type="RefSeq" id="WP_207365619.1">
    <property type="nucleotide sequence ID" value="NZ_JAFMYV010000008.1"/>
</dbReference>
<dbReference type="PANTHER" id="PTHR42852:SF6">
    <property type="entry name" value="THIOL:DISULFIDE INTERCHANGE PROTEIN DSBE"/>
    <property type="match status" value="1"/>
</dbReference>
<dbReference type="GO" id="GO:0017004">
    <property type="term" value="P:cytochrome complex assembly"/>
    <property type="evidence" value="ECO:0007669"/>
    <property type="project" value="UniProtKB-KW"/>
</dbReference>
<evidence type="ECO:0000313" key="7">
    <source>
        <dbReference type="EMBL" id="MBO0938082.1"/>
    </source>
</evidence>
<evidence type="ECO:0000256" key="3">
    <source>
        <dbReference type="ARBA" id="ARBA00023157"/>
    </source>
</evidence>
<keyword evidence="4" id="KW-0676">Redox-active center</keyword>
<organism evidence="7 8">
    <name type="scientific">Fibrella rubiginis</name>
    <dbReference type="NCBI Taxonomy" id="2817060"/>
    <lineage>
        <taxon>Bacteria</taxon>
        <taxon>Pseudomonadati</taxon>
        <taxon>Bacteroidota</taxon>
        <taxon>Cytophagia</taxon>
        <taxon>Cytophagales</taxon>
        <taxon>Spirosomataceae</taxon>
        <taxon>Fibrella</taxon>
    </lineage>
</organism>
<dbReference type="InterPro" id="IPR050553">
    <property type="entry name" value="Thioredoxin_ResA/DsbE_sf"/>
</dbReference>
<dbReference type="Pfam" id="PF00578">
    <property type="entry name" value="AhpC-TSA"/>
    <property type="match status" value="1"/>
</dbReference>
<evidence type="ECO:0000256" key="4">
    <source>
        <dbReference type="ARBA" id="ARBA00023284"/>
    </source>
</evidence>
<dbReference type="GO" id="GO:0016209">
    <property type="term" value="F:antioxidant activity"/>
    <property type="evidence" value="ECO:0007669"/>
    <property type="project" value="InterPro"/>
</dbReference>
<dbReference type="SUPFAM" id="SSF52833">
    <property type="entry name" value="Thioredoxin-like"/>
    <property type="match status" value="1"/>
</dbReference>
<dbReference type="InterPro" id="IPR025380">
    <property type="entry name" value="DUF4369"/>
</dbReference>
<reference evidence="7" key="1">
    <citation type="submission" date="2021-03" db="EMBL/GenBank/DDBJ databases">
        <title>Fibrella sp. HMF5335 genome sequencing and assembly.</title>
        <authorList>
            <person name="Kang H."/>
            <person name="Kim H."/>
            <person name="Bae S."/>
            <person name="Joh K."/>
        </authorList>
    </citation>
    <scope>NUCLEOTIDE SEQUENCE</scope>
    <source>
        <strain evidence="7">HMF5335</strain>
    </source>
</reference>
<dbReference type="InterPro" id="IPR000866">
    <property type="entry name" value="AhpC/TSA"/>
</dbReference>
<dbReference type="Proteomes" id="UP000664034">
    <property type="component" value="Unassembled WGS sequence"/>
</dbReference>
<gene>
    <name evidence="7" type="ORF">J2I47_16130</name>
</gene>
<comment type="caution">
    <text evidence="7">The sequence shown here is derived from an EMBL/GenBank/DDBJ whole genome shotgun (WGS) entry which is preliminary data.</text>
</comment>
<keyword evidence="5" id="KW-0732">Signal</keyword>
<dbReference type="InterPro" id="IPR013766">
    <property type="entry name" value="Thioredoxin_domain"/>
</dbReference>
<dbReference type="InterPro" id="IPR036249">
    <property type="entry name" value="Thioredoxin-like_sf"/>
</dbReference>
<sequence>MKQLLIGALAGAVSLLASEAMAQATKPSTVVGQLTNLAPGSKVYLETNTNPALKLDSTVVTADRKFSLKMAVPEGGNIYIINMGSVKSPVLLEGGEQITVMAEPGVRGKDKNASAAAADRPKPKITMSGAKVNDQFRQLFQMQSDLEAQGKVLMKSYQEAQAKNDAKAMSNVEQMFDNMAKANTQKVKAMLPELGTSLAALYATNFLNVETDFPTLDTLARRFEKENPNSPHTKSFIGTISRIRGVAVGADAPEIALTDTNGTAVPLSSLRGKYVLLDFWASWCGPCRNENPNVVRMYDKFKEKGFAIYSVSLDNPGKREAWVRAIRNDGLTWTHVSDLKGWQSEAAQKYGVSAIPATFLLDPNGKIVAKNLRGDALEAKLTEVLKQ</sequence>
<evidence type="ECO:0000256" key="1">
    <source>
        <dbReference type="ARBA" id="ARBA00004196"/>
    </source>
</evidence>
<evidence type="ECO:0000313" key="8">
    <source>
        <dbReference type="Proteomes" id="UP000664034"/>
    </source>
</evidence>
<evidence type="ECO:0000256" key="5">
    <source>
        <dbReference type="SAM" id="SignalP"/>
    </source>
</evidence>
<feature type="domain" description="Thioredoxin" evidence="6">
    <location>
        <begin position="246"/>
        <end position="387"/>
    </location>
</feature>
<comment type="subcellular location">
    <subcellularLocation>
        <location evidence="1">Cell envelope</location>
    </subcellularLocation>
</comment>
<keyword evidence="2" id="KW-0201">Cytochrome c-type biogenesis</keyword>
<keyword evidence="8" id="KW-1185">Reference proteome</keyword>
<dbReference type="PANTHER" id="PTHR42852">
    <property type="entry name" value="THIOL:DISULFIDE INTERCHANGE PROTEIN DSBE"/>
    <property type="match status" value="1"/>
</dbReference>
<feature type="chain" id="PRO_5036838591" evidence="5">
    <location>
        <begin position="23"/>
        <end position="387"/>
    </location>
</feature>
<keyword evidence="3" id="KW-1015">Disulfide bond</keyword>
<dbReference type="Gene3D" id="3.40.30.10">
    <property type="entry name" value="Glutaredoxin"/>
    <property type="match status" value="1"/>
</dbReference>
<evidence type="ECO:0000259" key="6">
    <source>
        <dbReference type="PROSITE" id="PS51352"/>
    </source>
</evidence>
<name>A0A939GFA6_9BACT</name>
<dbReference type="PROSITE" id="PS51352">
    <property type="entry name" value="THIOREDOXIN_2"/>
    <property type="match status" value="1"/>
</dbReference>
<dbReference type="InterPro" id="IPR017937">
    <property type="entry name" value="Thioredoxin_CS"/>
</dbReference>
<dbReference type="Pfam" id="PF14289">
    <property type="entry name" value="DUF4369"/>
    <property type="match status" value="1"/>
</dbReference>